<dbReference type="SMART" id="SM00530">
    <property type="entry name" value="HTH_XRE"/>
    <property type="match status" value="1"/>
</dbReference>
<evidence type="ECO:0000313" key="3">
    <source>
        <dbReference type="Proteomes" id="UP001152519"/>
    </source>
</evidence>
<dbReference type="AlphaFoldDB" id="A0A9W4DMC1"/>
<dbReference type="GO" id="GO:0003677">
    <property type="term" value="F:DNA binding"/>
    <property type="evidence" value="ECO:0007669"/>
    <property type="project" value="InterPro"/>
</dbReference>
<gene>
    <name evidence="2" type="ORF">SCOCK_180176</name>
</gene>
<name>A0A9W4DMC1_9ACTN</name>
<dbReference type="EMBL" id="CAJSLV010000046">
    <property type="protein sequence ID" value="CAG6392799.1"/>
    <property type="molecule type" value="Genomic_DNA"/>
</dbReference>
<evidence type="ECO:0000313" key="2">
    <source>
        <dbReference type="EMBL" id="CAG6392799.1"/>
    </source>
</evidence>
<proteinExistence type="predicted"/>
<dbReference type="InterPro" id="IPR010982">
    <property type="entry name" value="Lambda_DNA-bd_dom_sf"/>
</dbReference>
<comment type="caution">
    <text evidence="2">The sequence shown here is derived from an EMBL/GenBank/DDBJ whole genome shotgun (WGS) entry which is preliminary data.</text>
</comment>
<dbReference type="PROSITE" id="PS50943">
    <property type="entry name" value="HTH_CROC1"/>
    <property type="match status" value="1"/>
</dbReference>
<keyword evidence="3" id="KW-1185">Reference proteome</keyword>
<evidence type="ECO:0000259" key="1">
    <source>
        <dbReference type="PROSITE" id="PS50943"/>
    </source>
</evidence>
<dbReference type="Pfam" id="PF13560">
    <property type="entry name" value="HTH_31"/>
    <property type="match status" value="1"/>
</dbReference>
<organism evidence="2 3">
    <name type="scientific">Actinacidiphila cocklensis</name>
    <dbReference type="NCBI Taxonomy" id="887465"/>
    <lineage>
        <taxon>Bacteria</taxon>
        <taxon>Bacillati</taxon>
        <taxon>Actinomycetota</taxon>
        <taxon>Actinomycetes</taxon>
        <taxon>Kitasatosporales</taxon>
        <taxon>Streptomycetaceae</taxon>
        <taxon>Actinacidiphila</taxon>
    </lineage>
</organism>
<accession>A0A9W4DMC1</accession>
<sequence length="88" mass="9312">MVHVPTDPRPDWVLASRQAIGHRIATLRTARGMSVDDLAEAAGVDRKSVMRAEGASVSTGLDLLLMLADGLGVSVAHMVDVEVPRPPT</sequence>
<protein>
    <submittedName>
        <fullName evidence="2">HTH cro/C1-type domain-containing protein</fullName>
    </submittedName>
</protein>
<dbReference type="Gene3D" id="1.10.260.40">
    <property type="entry name" value="lambda repressor-like DNA-binding domains"/>
    <property type="match status" value="1"/>
</dbReference>
<dbReference type="InterPro" id="IPR001387">
    <property type="entry name" value="Cro/C1-type_HTH"/>
</dbReference>
<feature type="domain" description="HTH cro/C1-type" evidence="1">
    <location>
        <begin position="24"/>
        <end position="78"/>
    </location>
</feature>
<dbReference type="Proteomes" id="UP001152519">
    <property type="component" value="Unassembled WGS sequence"/>
</dbReference>
<reference evidence="2" key="1">
    <citation type="submission" date="2021-05" db="EMBL/GenBank/DDBJ databases">
        <authorList>
            <person name="Arsene-Ploetze F."/>
        </authorList>
    </citation>
    <scope>NUCLEOTIDE SEQUENCE</scope>
    <source>
        <strain evidence="2">DSM 42138</strain>
    </source>
</reference>
<dbReference type="CDD" id="cd00093">
    <property type="entry name" value="HTH_XRE"/>
    <property type="match status" value="1"/>
</dbReference>
<dbReference type="SUPFAM" id="SSF47413">
    <property type="entry name" value="lambda repressor-like DNA-binding domains"/>
    <property type="match status" value="1"/>
</dbReference>